<name>A0ABT7B947_9CYAN</name>
<dbReference type="RefSeq" id="WP_283767981.1">
    <property type="nucleotide sequence ID" value="NZ_JAQOSO010000087.1"/>
</dbReference>
<keyword evidence="2" id="KW-1185">Reference proteome</keyword>
<dbReference type="EMBL" id="JAQOSO010000087">
    <property type="protein sequence ID" value="MDJ1175682.1"/>
    <property type="molecule type" value="Genomic_DNA"/>
</dbReference>
<dbReference type="Proteomes" id="UP001235849">
    <property type="component" value="Unassembled WGS sequence"/>
</dbReference>
<comment type="caution">
    <text evidence="1">The sequence shown here is derived from an EMBL/GenBank/DDBJ whole genome shotgun (WGS) entry which is preliminary data.</text>
</comment>
<proteinExistence type="predicted"/>
<protein>
    <submittedName>
        <fullName evidence="1">Cation:proton antiporter</fullName>
    </submittedName>
</protein>
<organism evidence="1 2">
    <name type="scientific">Roseofilum capinflatum BLCC-M114</name>
    <dbReference type="NCBI Taxonomy" id="3022440"/>
    <lineage>
        <taxon>Bacteria</taxon>
        <taxon>Bacillati</taxon>
        <taxon>Cyanobacteriota</taxon>
        <taxon>Cyanophyceae</taxon>
        <taxon>Desertifilales</taxon>
        <taxon>Desertifilaceae</taxon>
        <taxon>Roseofilum</taxon>
        <taxon>Roseofilum capinflatum</taxon>
    </lineage>
</organism>
<accession>A0ABT7B947</accession>
<gene>
    <name evidence="1" type="ORF">PMG25_16455</name>
</gene>
<reference evidence="1 2" key="1">
    <citation type="submission" date="2023-01" db="EMBL/GenBank/DDBJ databases">
        <title>Novel diversity within Roseofilum (Cyanobacteria; Desertifilaceae) from marine benthic mats with descriptions of four novel species.</title>
        <authorList>
            <person name="Wang Y."/>
            <person name="Berthold D.E."/>
            <person name="Hu J."/>
            <person name="Lefler F.W."/>
            <person name="Laughinghouse H.D. IV."/>
        </authorList>
    </citation>
    <scope>NUCLEOTIDE SEQUENCE [LARGE SCALE GENOMIC DNA]</scope>
    <source>
        <strain evidence="1 2">BLCC-M114</strain>
    </source>
</reference>
<sequence length="147" mass="17044">MIGYLDLILRLTIWFLLTSDLSRANIIIGIAVALILPRSVTAPAVLKDWLNALWEILVAIPIAYKEAIELMVWPHKEEETTLEQVKPNRTPGLIFLDIFLITFTPKTIVVKYHARGWYEVHWVRRRKRRGDTQTDRHPDTGMETLEG</sequence>
<evidence type="ECO:0000313" key="2">
    <source>
        <dbReference type="Proteomes" id="UP001235849"/>
    </source>
</evidence>
<evidence type="ECO:0000313" key="1">
    <source>
        <dbReference type="EMBL" id="MDJ1175682.1"/>
    </source>
</evidence>